<organism evidence="1 2">
    <name type="scientific">Gigaspora margarita</name>
    <dbReference type="NCBI Taxonomy" id="4874"/>
    <lineage>
        <taxon>Eukaryota</taxon>
        <taxon>Fungi</taxon>
        <taxon>Fungi incertae sedis</taxon>
        <taxon>Mucoromycota</taxon>
        <taxon>Glomeromycotina</taxon>
        <taxon>Glomeromycetes</taxon>
        <taxon>Diversisporales</taxon>
        <taxon>Gigasporaceae</taxon>
        <taxon>Gigaspora</taxon>
    </lineage>
</organism>
<gene>
    <name evidence="1" type="ORF">GMARGA_LOCUS30270</name>
</gene>
<dbReference type="Proteomes" id="UP000789901">
    <property type="component" value="Unassembled WGS sequence"/>
</dbReference>
<keyword evidence="2" id="KW-1185">Reference proteome</keyword>
<reference evidence="1 2" key="1">
    <citation type="submission" date="2021-06" db="EMBL/GenBank/DDBJ databases">
        <authorList>
            <person name="Kallberg Y."/>
            <person name="Tangrot J."/>
            <person name="Rosling A."/>
        </authorList>
    </citation>
    <scope>NUCLEOTIDE SEQUENCE [LARGE SCALE GENOMIC DNA]</scope>
    <source>
        <strain evidence="1 2">120-4 pot B 10/14</strain>
    </source>
</reference>
<accession>A0ABN7WG95</accession>
<feature type="non-terminal residue" evidence="1">
    <location>
        <position position="88"/>
    </location>
</feature>
<dbReference type="EMBL" id="CAJVQB010042326">
    <property type="protein sequence ID" value="CAG8830298.1"/>
    <property type="molecule type" value="Genomic_DNA"/>
</dbReference>
<sequence length="88" mass="10123">MLYKLSKAILIFIVGIADKHIKVNKRTLNNLVQDANQITPFNGLFGYNSYKSCVIRSYNNDYNQLNNNDIINFIIITKLKKMLALALE</sequence>
<proteinExistence type="predicted"/>
<name>A0ABN7WG95_GIGMA</name>
<evidence type="ECO:0000313" key="1">
    <source>
        <dbReference type="EMBL" id="CAG8830298.1"/>
    </source>
</evidence>
<evidence type="ECO:0000313" key="2">
    <source>
        <dbReference type="Proteomes" id="UP000789901"/>
    </source>
</evidence>
<protein>
    <submittedName>
        <fullName evidence="1">11635_t:CDS:1</fullName>
    </submittedName>
</protein>
<comment type="caution">
    <text evidence="1">The sequence shown here is derived from an EMBL/GenBank/DDBJ whole genome shotgun (WGS) entry which is preliminary data.</text>
</comment>